<name>A0A1D8JKI1_9BACL</name>
<dbReference type="PROSITE" id="PS00893">
    <property type="entry name" value="NUDIX_BOX"/>
    <property type="match status" value="1"/>
</dbReference>
<dbReference type="PRINTS" id="PR00502">
    <property type="entry name" value="NUDIXFAMILY"/>
</dbReference>
<dbReference type="PANTHER" id="PTHR43046">
    <property type="entry name" value="GDP-MANNOSE MANNOSYL HYDROLASE"/>
    <property type="match status" value="1"/>
</dbReference>
<evidence type="ECO:0000313" key="6">
    <source>
        <dbReference type="Proteomes" id="UP000185746"/>
    </source>
</evidence>
<evidence type="ECO:0000259" key="4">
    <source>
        <dbReference type="PROSITE" id="PS51462"/>
    </source>
</evidence>
<dbReference type="KEGG" id="surl:BI350_11795"/>
<reference evidence="5 6" key="1">
    <citation type="submission" date="2016-09" db="EMBL/GenBank/DDBJ databases">
        <title>Complete genome sequence of the Lysinibacillus sphaericus LMG 22257, a specie of Bacillus with ureolytic activity that can effectively biodeposit calcium carbonate.</title>
        <authorList>
            <person name="Yan W."/>
        </authorList>
    </citation>
    <scope>NUCLEOTIDE SEQUENCE [LARGE SCALE GENOMIC DNA]</scope>
    <source>
        <strain evidence="5 6">LMG 22257</strain>
    </source>
</reference>
<dbReference type="AlphaFoldDB" id="A0A1D8JKI1"/>
<dbReference type="InterPro" id="IPR015797">
    <property type="entry name" value="NUDIX_hydrolase-like_dom_sf"/>
</dbReference>
<evidence type="ECO:0000256" key="1">
    <source>
        <dbReference type="ARBA" id="ARBA00001946"/>
    </source>
</evidence>
<dbReference type="EMBL" id="CP017560">
    <property type="protein sequence ID" value="AOV09216.1"/>
    <property type="molecule type" value="Genomic_DNA"/>
</dbReference>
<accession>A0A1D8JKI1</accession>
<dbReference type="InterPro" id="IPR020476">
    <property type="entry name" value="Nudix_hydrolase"/>
</dbReference>
<sequence>MVLQGKPEEEKTWSIPSGGKELDETFEECCIREIREETGYTTEIEEKIKVKRMTHEHLNLHVEAHYFLVKIVGGEINFQDPDKLIYDISWKTLDEIKDLELTFPEDRGFLITYITNEIQSKSLFD</sequence>
<protein>
    <submittedName>
        <fullName evidence="5">DNA mismatch repair protein MutT</fullName>
    </submittedName>
</protein>
<dbReference type="InterPro" id="IPR020084">
    <property type="entry name" value="NUDIX_hydrolase_CS"/>
</dbReference>
<dbReference type="PROSITE" id="PS51462">
    <property type="entry name" value="NUDIX"/>
    <property type="match status" value="1"/>
</dbReference>
<evidence type="ECO:0000313" key="5">
    <source>
        <dbReference type="EMBL" id="AOV09216.1"/>
    </source>
</evidence>
<dbReference type="SUPFAM" id="SSF55811">
    <property type="entry name" value="Nudix"/>
    <property type="match status" value="1"/>
</dbReference>
<dbReference type="InterPro" id="IPR000086">
    <property type="entry name" value="NUDIX_hydrolase_dom"/>
</dbReference>
<dbReference type="CDD" id="cd02883">
    <property type="entry name" value="NUDIX_Hydrolase"/>
    <property type="match status" value="1"/>
</dbReference>
<keyword evidence="2 3" id="KW-0378">Hydrolase</keyword>
<dbReference type="GO" id="GO:0016787">
    <property type="term" value="F:hydrolase activity"/>
    <property type="evidence" value="ECO:0007669"/>
    <property type="project" value="UniProtKB-KW"/>
</dbReference>
<feature type="domain" description="Nudix hydrolase" evidence="4">
    <location>
        <begin position="1"/>
        <end position="115"/>
    </location>
</feature>
<dbReference type="Proteomes" id="UP000185746">
    <property type="component" value="Chromosome"/>
</dbReference>
<proteinExistence type="inferred from homology"/>
<comment type="cofactor">
    <cofactor evidence="1">
        <name>Mg(2+)</name>
        <dbReference type="ChEBI" id="CHEBI:18420"/>
    </cofactor>
</comment>
<gene>
    <name evidence="5" type="ORF">BI350_11795</name>
</gene>
<evidence type="ECO:0000256" key="2">
    <source>
        <dbReference type="ARBA" id="ARBA00022801"/>
    </source>
</evidence>
<comment type="similarity">
    <text evidence="3">Belongs to the Nudix hydrolase family.</text>
</comment>
<evidence type="ECO:0000256" key="3">
    <source>
        <dbReference type="RuleBase" id="RU003476"/>
    </source>
</evidence>
<dbReference type="Gene3D" id="3.90.79.10">
    <property type="entry name" value="Nucleoside Triphosphate Pyrophosphohydrolase"/>
    <property type="match status" value="1"/>
</dbReference>
<dbReference type="PANTHER" id="PTHR43046:SF2">
    <property type="entry name" value="8-OXO-DGTP DIPHOSPHATASE-RELATED"/>
    <property type="match status" value="1"/>
</dbReference>
<organism evidence="5 6">
    <name type="scientific">Sporosarcina ureilytica</name>
    <dbReference type="NCBI Taxonomy" id="298596"/>
    <lineage>
        <taxon>Bacteria</taxon>
        <taxon>Bacillati</taxon>
        <taxon>Bacillota</taxon>
        <taxon>Bacilli</taxon>
        <taxon>Bacillales</taxon>
        <taxon>Caryophanaceae</taxon>
        <taxon>Sporosarcina</taxon>
    </lineage>
</organism>
<dbReference type="Pfam" id="PF00293">
    <property type="entry name" value="NUDIX"/>
    <property type="match status" value="1"/>
</dbReference>
<keyword evidence="6" id="KW-1185">Reference proteome</keyword>